<feature type="chain" id="PRO_5045387677" evidence="4">
    <location>
        <begin position="39"/>
        <end position="541"/>
    </location>
</feature>
<evidence type="ECO:0000256" key="4">
    <source>
        <dbReference type="SAM" id="SignalP"/>
    </source>
</evidence>
<feature type="domain" description="Solute-binding protein family 5" evidence="5">
    <location>
        <begin position="89"/>
        <end position="458"/>
    </location>
</feature>
<dbReference type="PIRSF" id="PIRSF002741">
    <property type="entry name" value="MppA"/>
    <property type="match status" value="1"/>
</dbReference>
<sequence length="541" mass="58333">MITEYSYTHAPSLQHRKIWPAAIAGLFAGALLASTALAAEPAPRSGGKLVLAQSSFPPCLDLAQSARAQNASRQALDTLLDQDKQSGQILPWLATQWEFQDDGKKLVLRLREGVTFSNGEPLDANTVKANFDALAVYAKEGRAPQASGYLAGYVGADVLDPLTVVIRFDHPKAGFLQALTEKTLAPLALATLAKTPEQRCQGAIIGTGPFVIDQVVKNEKIVLKRRPDYQWASSNAAHNGPAYLDEVTFQTISEGSVRVGSLVSKQVGAIEEIPTEDVQRVKAAGATVVARSAGGIGITLYPNIASPILAHREVRQALVIGVNRAEIIEALYTEYDKAATSVLSSTVPGYLDLSSKLAYQPDAARALLDKAGWKPGKDGIRSRDGQRLQVGVTWSFPGYTPTLELIKEQLAQIGLDLRLNLRSDAEIGGVIRAGNYDLRLSDLTRPDPDVLLAMFSSKFGRGLGAPQPELDALLDQQSVTVDTARRLKLVGDIQSTIIDQGYAIPLKESNTVFAVAPNVRGLWLSTPRWPVLQDTWLASSR</sequence>
<dbReference type="Gene3D" id="3.10.105.10">
    <property type="entry name" value="Dipeptide-binding Protein, Domain 3"/>
    <property type="match status" value="1"/>
</dbReference>
<keyword evidence="7" id="KW-1185">Reference proteome</keyword>
<evidence type="ECO:0000256" key="1">
    <source>
        <dbReference type="ARBA" id="ARBA00005695"/>
    </source>
</evidence>
<feature type="signal peptide" evidence="4">
    <location>
        <begin position="1"/>
        <end position="38"/>
    </location>
</feature>
<evidence type="ECO:0000259" key="5">
    <source>
        <dbReference type="Pfam" id="PF00496"/>
    </source>
</evidence>
<reference evidence="6 7" key="1">
    <citation type="submission" date="2023-08" db="EMBL/GenBank/DDBJ databases">
        <title>Achromobacter seleniivolatilans sp. nov., isolated from seleniferous soil.</title>
        <authorList>
            <person name="Zhang S."/>
            <person name="Li K."/>
            <person name="Peng J."/>
            <person name="Zhao Q."/>
            <person name="Wang H."/>
            <person name="Guo Y."/>
        </authorList>
    </citation>
    <scope>NUCLEOTIDE SEQUENCE [LARGE SCALE GENOMIC DNA]</scope>
    <source>
        <strain evidence="6 7">R39</strain>
    </source>
</reference>
<dbReference type="RefSeq" id="WP_306946786.1">
    <property type="nucleotide sequence ID" value="NZ_CP132976.1"/>
</dbReference>
<dbReference type="SUPFAM" id="SSF53850">
    <property type="entry name" value="Periplasmic binding protein-like II"/>
    <property type="match status" value="1"/>
</dbReference>
<comment type="similarity">
    <text evidence="1">Belongs to the bacterial solute-binding protein 5 family.</text>
</comment>
<dbReference type="Gene3D" id="3.40.190.10">
    <property type="entry name" value="Periplasmic binding protein-like II"/>
    <property type="match status" value="1"/>
</dbReference>
<name>A0ABY9M5C0_9BURK</name>
<dbReference type="Pfam" id="PF00496">
    <property type="entry name" value="SBP_bac_5"/>
    <property type="match status" value="1"/>
</dbReference>
<keyword evidence="3 4" id="KW-0732">Signal</keyword>
<evidence type="ECO:0000313" key="6">
    <source>
        <dbReference type="EMBL" id="WMD22196.1"/>
    </source>
</evidence>
<evidence type="ECO:0000313" key="7">
    <source>
        <dbReference type="Proteomes" id="UP001234798"/>
    </source>
</evidence>
<evidence type="ECO:0000256" key="2">
    <source>
        <dbReference type="ARBA" id="ARBA00022448"/>
    </source>
</evidence>
<organism evidence="6 7">
    <name type="scientific">Achromobacter seleniivolatilans</name>
    <dbReference type="NCBI Taxonomy" id="3047478"/>
    <lineage>
        <taxon>Bacteria</taxon>
        <taxon>Pseudomonadati</taxon>
        <taxon>Pseudomonadota</taxon>
        <taxon>Betaproteobacteria</taxon>
        <taxon>Burkholderiales</taxon>
        <taxon>Alcaligenaceae</taxon>
        <taxon>Achromobacter</taxon>
    </lineage>
</organism>
<dbReference type="InterPro" id="IPR030678">
    <property type="entry name" value="Peptide/Ni-bd"/>
</dbReference>
<proteinExistence type="inferred from homology"/>
<dbReference type="EMBL" id="CP132976">
    <property type="protein sequence ID" value="WMD22196.1"/>
    <property type="molecule type" value="Genomic_DNA"/>
</dbReference>
<dbReference type="PANTHER" id="PTHR30290:SF9">
    <property type="entry name" value="OLIGOPEPTIDE-BINDING PROTEIN APPA"/>
    <property type="match status" value="1"/>
</dbReference>
<dbReference type="CDD" id="cd08492">
    <property type="entry name" value="PBP2_NikA_DppA_OppA_like_15"/>
    <property type="match status" value="1"/>
</dbReference>
<evidence type="ECO:0000256" key="3">
    <source>
        <dbReference type="ARBA" id="ARBA00022729"/>
    </source>
</evidence>
<dbReference type="InterPro" id="IPR000914">
    <property type="entry name" value="SBP_5_dom"/>
</dbReference>
<keyword evidence="2" id="KW-0813">Transport</keyword>
<gene>
    <name evidence="6" type="ORF">RAS12_07410</name>
</gene>
<dbReference type="PANTHER" id="PTHR30290">
    <property type="entry name" value="PERIPLASMIC BINDING COMPONENT OF ABC TRANSPORTER"/>
    <property type="match status" value="1"/>
</dbReference>
<dbReference type="InterPro" id="IPR039424">
    <property type="entry name" value="SBP_5"/>
</dbReference>
<protein>
    <submittedName>
        <fullName evidence="6">ABC transporter substrate-binding protein</fullName>
    </submittedName>
</protein>
<accession>A0ABY9M5C0</accession>
<dbReference type="Proteomes" id="UP001234798">
    <property type="component" value="Chromosome"/>
</dbReference>